<gene>
    <name evidence="2" type="ORF">IEQ34_009348</name>
</gene>
<evidence type="ECO:0000313" key="3">
    <source>
        <dbReference type="Proteomes" id="UP000775213"/>
    </source>
</evidence>
<comment type="caution">
    <text evidence="2">The sequence shown here is derived from an EMBL/GenBank/DDBJ whole genome shotgun (WGS) entry which is preliminary data.</text>
</comment>
<feature type="compositionally biased region" description="Polar residues" evidence="1">
    <location>
        <begin position="83"/>
        <end position="96"/>
    </location>
</feature>
<dbReference type="EMBL" id="JAGFBR010000009">
    <property type="protein sequence ID" value="KAH0461773.1"/>
    <property type="molecule type" value="Genomic_DNA"/>
</dbReference>
<evidence type="ECO:0000313" key="2">
    <source>
        <dbReference type="EMBL" id="KAH0461773.1"/>
    </source>
</evidence>
<organism evidence="2 3">
    <name type="scientific">Dendrobium chrysotoxum</name>
    <name type="common">Orchid</name>
    <dbReference type="NCBI Taxonomy" id="161865"/>
    <lineage>
        <taxon>Eukaryota</taxon>
        <taxon>Viridiplantae</taxon>
        <taxon>Streptophyta</taxon>
        <taxon>Embryophyta</taxon>
        <taxon>Tracheophyta</taxon>
        <taxon>Spermatophyta</taxon>
        <taxon>Magnoliopsida</taxon>
        <taxon>Liliopsida</taxon>
        <taxon>Asparagales</taxon>
        <taxon>Orchidaceae</taxon>
        <taxon>Epidendroideae</taxon>
        <taxon>Malaxideae</taxon>
        <taxon>Dendrobiinae</taxon>
        <taxon>Dendrobium</taxon>
    </lineage>
</organism>
<proteinExistence type="predicted"/>
<keyword evidence="3" id="KW-1185">Reference proteome</keyword>
<name>A0AAV7H1C6_DENCH</name>
<reference evidence="2 3" key="1">
    <citation type="journal article" date="2021" name="Hortic Res">
        <title>Chromosome-scale assembly of the Dendrobium chrysotoxum genome enhances the understanding of orchid evolution.</title>
        <authorList>
            <person name="Zhang Y."/>
            <person name="Zhang G.Q."/>
            <person name="Zhang D."/>
            <person name="Liu X.D."/>
            <person name="Xu X.Y."/>
            <person name="Sun W.H."/>
            <person name="Yu X."/>
            <person name="Zhu X."/>
            <person name="Wang Z.W."/>
            <person name="Zhao X."/>
            <person name="Zhong W.Y."/>
            <person name="Chen H."/>
            <person name="Yin W.L."/>
            <person name="Huang T."/>
            <person name="Niu S.C."/>
            <person name="Liu Z.J."/>
        </authorList>
    </citation>
    <scope>NUCLEOTIDE SEQUENCE [LARGE SCALE GENOMIC DNA]</scope>
    <source>
        <strain evidence="2">Lindl</strain>
    </source>
</reference>
<protein>
    <submittedName>
        <fullName evidence="2">Uncharacterized protein</fullName>
    </submittedName>
</protein>
<dbReference type="Proteomes" id="UP000775213">
    <property type="component" value="Unassembled WGS sequence"/>
</dbReference>
<feature type="region of interest" description="Disordered" evidence="1">
    <location>
        <begin position="72"/>
        <end position="137"/>
    </location>
</feature>
<accession>A0AAV7H1C6</accession>
<evidence type="ECO:0000256" key="1">
    <source>
        <dbReference type="SAM" id="MobiDB-lite"/>
    </source>
</evidence>
<feature type="compositionally biased region" description="Basic and acidic residues" evidence="1">
    <location>
        <begin position="72"/>
        <end position="81"/>
    </location>
</feature>
<feature type="compositionally biased region" description="Acidic residues" evidence="1">
    <location>
        <begin position="101"/>
        <end position="128"/>
    </location>
</feature>
<sequence length="137" mass="15065">MVSSSRAIVVPGLLSQRRSKSSSSFKSRYGLKFTRNFGSFPASPLFRGNFGKLGHPITLIKACLVEIREEYVEETQSKEPKTGLSNTSFMSSSKAHSSLVPDEEDMSDLDDDKDDEAASSSEVEDDENASYLKIDEG</sequence>
<dbReference type="AlphaFoldDB" id="A0AAV7H1C6"/>